<protein>
    <recommendedName>
        <fullName evidence="1">Bacterial transcriptional activator domain-containing protein</fullName>
    </recommendedName>
</protein>
<evidence type="ECO:0000313" key="2">
    <source>
        <dbReference type="EMBL" id="ARN21537.1"/>
    </source>
</evidence>
<dbReference type="SUPFAM" id="SSF53474">
    <property type="entry name" value="alpha/beta-Hydrolases"/>
    <property type="match status" value="1"/>
</dbReference>
<dbReference type="SMART" id="SM01043">
    <property type="entry name" value="BTAD"/>
    <property type="match status" value="1"/>
</dbReference>
<dbReference type="InterPro" id="IPR011990">
    <property type="entry name" value="TPR-like_helical_dom_sf"/>
</dbReference>
<dbReference type="STRING" id="946333.A4W93_17450"/>
<evidence type="ECO:0000313" key="3">
    <source>
        <dbReference type="Proteomes" id="UP000193427"/>
    </source>
</evidence>
<organism evidence="2 3">
    <name type="scientific">Piscinibacter gummiphilus</name>
    <dbReference type="NCBI Taxonomy" id="946333"/>
    <lineage>
        <taxon>Bacteria</taxon>
        <taxon>Pseudomonadati</taxon>
        <taxon>Pseudomonadota</taxon>
        <taxon>Betaproteobacteria</taxon>
        <taxon>Burkholderiales</taxon>
        <taxon>Sphaerotilaceae</taxon>
        <taxon>Piscinibacter</taxon>
    </lineage>
</organism>
<dbReference type="Gene3D" id="1.10.10.10">
    <property type="entry name" value="Winged helix-like DNA-binding domain superfamily/Winged helix DNA-binding domain"/>
    <property type="match status" value="1"/>
</dbReference>
<dbReference type="PRINTS" id="PR00111">
    <property type="entry name" value="ABHYDROLASE"/>
</dbReference>
<dbReference type="KEGG" id="rgu:A4W93_17450"/>
<dbReference type="InterPro" id="IPR051677">
    <property type="entry name" value="AfsR-DnrI-RedD_regulator"/>
</dbReference>
<dbReference type="InterPro" id="IPR029058">
    <property type="entry name" value="AB_hydrolase_fold"/>
</dbReference>
<dbReference type="RefSeq" id="WP_169726557.1">
    <property type="nucleotide sequence ID" value="NZ_BSPR01000019.1"/>
</dbReference>
<reference evidence="2 3" key="1">
    <citation type="submission" date="2016-04" db="EMBL/GenBank/DDBJ databases">
        <title>Complete genome sequence of natural rubber-degrading, novel Gram-negative bacterium, Rhizobacter gummiphilus strain NS21.</title>
        <authorList>
            <person name="Tabata M."/>
            <person name="Kasai D."/>
            <person name="Fukuda M."/>
        </authorList>
    </citation>
    <scope>NUCLEOTIDE SEQUENCE [LARGE SCALE GENOMIC DNA]</scope>
    <source>
        <strain evidence="2 3">NS21</strain>
    </source>
</reference>
<dbReference type="Gene3D" id="3.40.50.1820">
    <property type="entry name" value="alpha/beta hydrolase"/>
    <property type="match status" value="1"/>
</dbReference>
<keyword evidence="3" id="KW-1185">Reference proteome</keyword>
<dbReference type="AlphaFoldDB" id="A0A1W6LBG7"/>
<dbReference type="Proteomes" id="UP000193427">
    <property type="component" value="Chromosome"/>
</dbReference>
<proteinExistence type="predicted"/>
<name>A0A1W6LBG7_9BURK</name>
<dbReference type="Pfam" id="PF03704">
    <property type="entry name" value="BTAD"/>
    <property type="match status" value="1"/>
</dbReference>
<dbReference type="PANTHER" id="PTHR35807:SF3">
    <property type="entry name" value="BLL5740 PROTEIN"/>
    <property type="match status" value="1"/>
</dbReference>
<evidence type="ECO:0000259" key="1">
    <source>
        <dbReference type="SMART" id="SM01043"/>
    </source>
</evidence>
<dbReference type="Gene3D" id="1.25.40.10">
    <property type="entry name" value="Tetratricopeptide repeat domain"/>
    <property type="match status" value="1"/>
</dbReference>
<dbReference type="SUPFAM" id="SSF48452">
    <property type="entry name" value="TPR-like"/>
    <property type="match status" value="1"/>
</dbReference>
<dbReference type="InterPro" id="IPR005158">
    <property type="entry name" value="BTAD"/>
</dbReference>
<accession>A0A1W6LBG7</accession>
<sequence>MTSTPPSPLELQVFGTPVAVVAGRETRLPLKRAIALLAYLGFDAGVVPRAHLATLLWPDADESQGRTRLRRLVYTIEEALGSPVLSADGDGLALDAGHVGIDALRFARFARRAVASAAFDEATLAEARQWIERARRPMLQGIAFGSGVFDDWLKAVSLEHEHLLARLLERLADALGQRGEFAAAVALAEGLVALDPYREPSHVLLMQLHARQGHSAGVEAAYTRCAELLRAEFGIPPGPQTERAYLRLTDDLKRLLSNRVERPAVRFAEGGAGAIAYTTLGAGEQALVVCPGFVGHIEIALEHPPFRECVEALADRFRVILFDRRGVGLSERLRATSTPAALAGDVAAILAHAGVPRAWIFGSSEGGLGAMRLAIDHPGHVEGLCLFGSLARGSAAPDYPWALPAPAYDVWLQRLVAAWGGPAGIETFAPSRVDDPAWRAWWARIVRHAASPGGLETILGGLRDADLRADLSRIAVPTLVMHRRGDRAVRFEAGEHLAKHIPGAAWQPLEGEDHFWWCGDSARVTEAILRFTAR</sequence>
<dbReference type="InterPro" id="IPR036388">
    <property type="entry name" value="WH-like_DNA-bd_sf"/>
</dbReference>
<dbReference type="Pfam" id="PF00561">
    <property type="entry name" value="Abhydrolase_1"/>
    <property type="match status" value="1"/>
</dbReference>
<dbReference type="EMBL" id="CP015118">
    <property type="protein sequence ID" value="ARN21537.1"/>
    <property type="molecule type" value="Genomic_DNA"/>
</dbReference>
<gene>
    <name evidence="2" type="ORF">A4W93_17450</name>
</gene>
<dbReference type="InterPro" id="IPR000073">
    <property type="entry name" value="AB_hydrolase_1"/>
</dbReference>
<dbReference type="PANTHER" id="PTHR35807">
    <property type="entry name" value="TRANSCRIPTIONAL REGULATOR REDD-RELATED"/>
    <property type="match status" value="1"/>
</dbReference>
<feature type="domain" description="Bacterial transcriptional activator" evidence="1">
    <location>
        <begin position="101"/>
        <end position="249"/>
    </location>
</feature>